<dbReference type="EMBL" id="CAMAPF010000018">
    <property type="protein sequence ID" value="CAH9070441.1"/>
    <property type="molecule type" value="Genomic_DNA"/>
</dbReference>
<protein>
    <recommendedName>
        <fullName evidence="3">Terpene cyclase/mutase family member</fullName>
        <ecNumber evidence="3">5.4.99.-</ecNumber>
    </recommendedName>
</protein>
<dbReference type="Pfam" id="PF13249">
    <property type="entry name" value="SQHop_cyclase_N"/>
    <property type="match status" value="1"/>
</dbReference>
<dbReference type="Gene3D" id="1.50.10.20">
    <property type="match status" value="2"/>
</dbReference>
<evidence type="ECO:0000313" key="7">
    <source>
        <dbReference type="Proteomes" id="UP001152523"/>
    </source>
</evidence>
<evidence type="ECO:0000259" key="5">
    <source>
        <dbReference type="Pfam" id="PF13249"/>
    </source>
</evidence>
<keyword evidence="2" id="KW-0677">Repeat</keyword>
<evidence type="ECO:0000256" key="3">
    <source>
        <dbReference type="RuleBase" id="RU362003"/>
    </source>
</evidence>
<dbReference type="GO" id="GO:0005811">
    <property type="term" value="C:lipid droplet"/>
    <property type="evidence" value="ECO:0007669"/>
    <property type="project" value="InterPro"/>
</dbReference>
<dbReference type="Pfam" id="PF13243">
    <property type="entry name" value="SQHop_cyclase_C"/>
    <property type="match status" value="1"/>
</dbReference>
<dbReference type="PANTHER" id="PTHR11764">
    <property type="entry name" value="TERPENE CYCLASE/MUTASE FAMILY MEMBER"/>
    <property type="match status" value="1"/>
</dbReference>
<dbReference type="InterPro" id="IPR008930">
    <property type="entry name" value="Terpenoid_cyclase/PrenylTrfase"/>
</dbReference>
<dbReference type="CDD" id="cd02892">
    <property type="entry name" value="SQCY_1"/>
    <property type="match status" value="1"/>
</dbReference>
<name>A0AAV0C762_9ASTE</name>
<gene>
    <name evidence="6" type="ORF">CEPIT_LOCUS3438</name>
</gene>
<dbReference type="InterPro" id="IPR032696">
    <property type="entry name" value="SQ_cyclase_C"/>
</dbReference>
<comment type="caution">
    <text evidence="6">The sequence shown here is derived from an EMBL/GenBank/DDBJ whole genome shotgun (WGS) entry which is preliminary data.</text>
</comment>
<feature type="domain" description="Squalene cyclase C-terminal" evidence="4">
    <location>
        <begin position="413"/>
        <end position="752"/>
    </location>
</feature>
<keyword evidence="3" id="KW-0413">Isomerase</keyword>
<sequence>MWKLKISEGKDPLLSTSNNFIGRQHWEFDPEAGTPEERAEVERLRSEFKRDRFKRQQSSDLLMRLQFKKENGCGYIPAAIKIKDEEVVSEKAITTTLRRALTFYSMLQAKDGHWPAESAGSCFFLPPLVLALYVTGSMNRVLTSEHRKEMIRYLYNHQNEDGGWGLHIEGNSTMFGSGISYVALRLLGEGPEDGEDMAMARGRKWILDHGGVINIPSWGKFWLCVLGIYEWDGCNPLPPEMLLLPKIFPIHPGNFMSYSRLTFIPMAYLYGKRFVGPETEVVRSLRQEIYTHPYHRIHWNSLRFLCAKEDVNYPPNAMPYYMYGFIQNFVEPVLKIWPFSIVREKALKRALDQIHYEDQCSHYMDIGITVKAAAIVACWDEDPNSEAFRRHLARLPDYFWVAEDGMKVQSFGSQTWDLSFSIRAILSSNLYEEYWPTLKKAHQFLKASQVSSNLPGNFEEMYRHPNKGSWTFSTQDHGWQVSDCTAEALLAALKLSQMPTEVVGEQIETQRLHDAVNIILSLQSEDNGGFFAWEPRRTYNWVEKLNALEFFEDVLIEREYVECTSSAIQSLSLFKKLHPQYRRCEIDSSIRRGIEYIESVQNLDGSWTGSWGICYTYATWFAVEALATCGKKWENSDVVRRACHFLLSKQLSDGGWGESYLSCSTKVYTNLEGNRSHLVQTSWALLALIAADYIKVDPSPVHRGIRVLINSHMDDGDYPQQEISGVFMKHCTLNYASYRNIFPIWALGQYRNNFVFP</sequence>
<proteinExistence type="inferred from homology"/>
<accession>A0AAV0C762</accession>
<reference evidence="6" key="1">
    <citation type="submission" date="2022-07" db="EMBL/GenBank/DDBJ databases">
        <authorList>
            <person name="Macas J."/>
            <person name="Novak P."/>
            <person name="Neumann P."/>
        </authorList>
    </citation>
    <scope>NUCLEOTIDE SEQUENCE</scope>
</reference>
<dbReference type="EC" id="5.4.99.-" evidence="3"/>
<comment type="similarity">
    <text evidence="1 3">Belongs to the terpene cyclase/mutase family.</text>
</comment>
<dbReference type="PANTHER" id="PTHR11764:SF19">
    <property type="entry name" value="TERPENE CYCLASE_MUTASE FAMILY MEMBER"/>
    <property type="match status" value="1"/>
</dbReference>
<evidence type="ECO:0000256" key="2">
    <source>
        <dbReference type="ARBA" id="ARBA00022737"/>
    </source>
</evidence>
<dbReference type="Proteomes" id="UP001152523">
    <property type="component" value="Unassembled WGS sequence"/>
</dbReference>
<dbReference type="NCBIfam" id="TIGR01787">
    <property type="entry name" value="squalene_cyclas"/>
    <property type="match status" value="1"/>
</dbReference>
<dbReference type="AlphaFoldDB" id="A0AAV0C762"/>
<organism evidence="6 7">
    <name type="scientific">Cuscuta epithymum</name>
    <dbReference type="NCBI Taxonomy" id="186058"/>
    <lineage>
        <taxon>Eukaryota</taxon>
        <taxon>Viridiplantae</taxon>
        <taxon>Streptophyta</taxon>
        <taxon>Embryophyta</taxon>
        <taxon>Tracheophyta</taxon>
        <taxon>Spermatophyta</taxon>
        <taxon>Magnoliopsida</taxon>
        <taxon>eudicotyledons</taxon>
        <taxon>Gunneridae</taxon>
        <taxon>Pentapetalae</taxon>
        <taxon>asterids</taxon>
        <taxon>lamiids</taxon>
        <taxon>Solanales</taxon>
        <taxon>Convolvulaceae</taxon>
        <taxon>Cuscuteae</taxon>
        <taxon>Cuscuta</taxon>
        <taxon>Cuscuta subgen. Cuscuta</taxon>
    </lineage>
</organism>
<dbReference type="FunFam" id="1.50.10.20:FF:000011">
    <property type="entry name" value="Terpene cyclase/mutase family member"/>
    <property type="match status" value="1"/>
</dbReference>
<dbReference type="GO" id="GO:0016866">
    <property type="term" value="F:intramolecular transferase activity"/>
    <property type="evidence" value="ECO:0007669"/>
    <property type="project" value="InterPro"/>
</dbReference>
<dbReference type="SUPFAM" id="SSF48239">
    <property type="entry name" value="Terpenoid cyclases/Protein prenyltransferases"/>
    <property type="match status" value="2"/>
</dbReference>
<feature type="domain" description="Squalene cyclase N-terminal" evidence="5">
    <location>
        <begin position="99"/>
        <end position="358"/>
    </location>
</feature>
<evidence type="ECO:0000256" key="1">
    <source>
        <dbReference type="ARBA" id="ARBA00009755"/>
    </source>
</evidence>
<evidence type="ECO:0000313" key="6">
    <source>
        <dbReference type="EMBL" id="CAH9070441.1"/>
    </source>
</evidence>
<dbReference type="GO" id="GO:0016104">
    <property type="term" value="P:triterpenoid biosynthetic process"/>
    <property type="evidence" value="ECO:0007669"/>
    <property type="project" value="InterPro"/>
</dbReference>
<dbReference type="InterPro" id="IPR002365">
    <property type="entry name" value="Terpene_synthase_CS"/>
</dbReference>
<dbReference type="InterPro" id="IPR018333">
    <property type="entry name" value="Squalene_cyclase"/>
</dbReference>
<keyword evidence="7" id="KW-1185">Reference proteome</keyword>
<dbReference type="SFLD" id="SFLDG01016">
    <property type="entry name" value="Prenyltransferase_Like_2"/>
    <property type="match status" value="1"/>
</dbReference>
<dbReference type="PROSITE" id="PS01074">
    <property type="entry name" value="TERPENE_SYNTHASES"/>
    <property type="match status" value="1"/>
</dbReference>
<evidence type="ECO:0000259" key="4">
    <source>
        <dbReference type="Pfam" id="PF13243"/>
    </source>
</evidence>
<dbReference type="InterPro" id="IPR032697">
    <property type="entry name" value="SQ_cyclase_N"/>
</dbReference>